<protein>
    <submittedName>
        <fullName evidence="2">Uncharacterized protein</fullName>
    </submittedName>
</protein>
<proteinExistence type="predicted"/>
<evidence type="ECO:0000256" key="1">
    <source>
        <dbReference type="SAM" id="MobiDB-lite"/>
    </source>
</evidence>
<dbReference type="EMBL" id="SNRW01002405">
    <property type="protein sequence ID" value="KAA6392892.1"/>
    <property type="molecule type" value="Genomic_DNA"/>
</dbReference>
<dbReference type="Proteomes" id="UP000324800">
    <property type="component" value="Unassembled WGS sequence"/>
</dbReference>
<reference evidence="2 3" key="1">
    <citation type="submission" date="2019-03" db="EMBL/GenBank/DDBJ databases">
        <title>Single cell metagenomics reveals metabolic interactions within the superorganism composed of flagellate Streblomastix strix and complex community of Bacteroidetes bacteria on its surface.</title>
        <authorList>
            <person name="Treitli S.C."/>
            <person name="Kolisko M."/>
            <person name="Husnik F."/>
            <person name="Keeling P."/>
            <person name="Hampl V."/>
        </authorList>
    </citation>
    <scope>NUCLEOTIDE SEQUENCE [LARGE SCALE GENOMIC DNA]</scope>
    <source>
        <strain evidence="2">ST1C</strain>
    </source>
</reference>
<organism evidence="2 3">
    <name type="scientific">Streblomastix strix</name>
    <dbReference type="NCBI Taxonomy" id="222440"/>
    <lineage>
        <taxon>Eukaryota</taxon>
        <taxon>Metamonada</taxon>
        <taxon>Preaxostyla</taxon>
        <taxon>Oxymonadida</taxon>
        <taxon>Streblomastigidae</taxon>
        <taxon>Streblomastix</taxon>
    </lineage>
</organism>
<feature type="compositionally biased region" description="Basic residues" evidence="1">
    <location>
        <begin position="94"/>
        <end position="103"/>
    </location>
</feature>
<dbReference type="AlphaFoldDB" id="A0A5J4WEB9"/>
<feature type="region of interest" description="Disordered" evidence="1">
    <location>
        <begin position="78"/>
        <end position="110"/>
    </location>
</feature>
<accession>A0A5J4WEB9</accession>
<comment type="caution">
    <text evidence="2">The sequence shown here is derived from an EMBL/GenBank/DDBJ whole genome shotgun (WGS) entry which is preliminary data.</text>
</comment>
<evidence type="ECO:0000313" key="2">
    <source>
        <dbReference type="EMBL" id="KAA6392892.1"/>
    </source>
</evidence>
<sequence length="110" mass="12878">MATQNANIELQSRAYQMKTLERTCLQPQNRWFRNQRKGFAQQVAQMAMDAKIKLEPNSQQSDSIDLTDDIERRPTWKARHNKLKALQGKDSGRRLSKQCRSKSGKTWEQI</sequence>
<gene>
    <name evidence="2" type="ORF">EZS28_011581</name>
</gene>
<name>A0A5J4WEB9_9EUKA</name>
<evidence type="ECO:0000313" key="3">
    <source>
        <dbReference type="Proteomes" id="UP000324800"/>
    </source>
</evidence>